<comment type="caution">
    <text evidence="3">The sequence shown here is derived from an EMBL/GenBank/DDBJ whole genome shotgun (WGS) entry which is preliminary data.</text>
</comment>
<evidence type="ECO:0008006" key="5">
    <source>
        <dbReference type="Google" id="ProtNLM"/>
    </source>
</evidence>
<keyword evidence="4" id="KW-1185">Reference proteome</keyword>
<dbReference type="AlphaFoldDB" id="A0A498IH73"/>
<dbReference type="GO" id="GO:0045927">
    <property type="term" value="P:positive regulation of growth"/>
    <property type="evidence" value="ECO:0007669"/>
    <property type="project" value="InterPro"/>
</dbReference>
<evidence type="ECO:0000313" key="3">
    <source>
        <dbReference type="EMBL" id="RXH80871.1"/>
    </source>
</evidence>
<dbReference type="Proteomes" id="UP000290289">
    <property type="component" value="Chromosome 12"/>
</dbReference>
<proteinExistence type="predicted"/>
<name>A0A498IH73_MALDO</name>
<evidence type="ECO:0000259" key="1">
    <source>
        <dbReference type="Pfam" id="PF05003"/>
    </source>
</evidence>
<dbReference type="InterPro" id="IPR007700">
    <property type="entry name" value="DUF668"/>
</dbReference>
<evidence type="ECO:0000313" key="4">
    <source>
        <dbReference type="Proteomes" id="UP000290289"/>
    </source>
</evidence>
<evidence type="ECO:0000259" key="2">
    <source>
        <dbReference type="Pfam" id="PF11961"/>
    </source>
</evidence>
<organism evidence="3 4">
    <name type="scientific">Malus domestica</name>
    <name type="common">Apple</name>
    <name type="synonym">Pyrus malus</name>
    <dbReference type="NCBI Taxonomy" id="3750"/>
    <lineage>
        <taxon>Eukaryota</taxon>
        <taxon>Viridiplantae</taxon>
        <taxon>Streptophyta</taxon>
        <taxon>Embryophyta</taxon>
        <taxon>Tracheophyta</taxon>
        <taxon>Spermatophyta</taxon>
        <taxon>Magnoliopsida</taxon>
        <taxon>eudicotyledons</taxon>
        <taxon>Gunneridae</taxon>
        <taxon>Pentapetalae</taxon>
        <taxon>rosids</taxon>
        <taxon>fabids</taxon>
        <taxon>Rosales</taxon>
        <taxon>Rosaceae</taxon>
        <taxon>Amygdaloideae</taxon>
        <taxon>Maleae</taxon>
        <taxon>Malus</taxon>
    </lineage>
</organism>
<dbReference type="InterPro" id="IPR021864">
    <property type="entry name" value="DUF3475"/>
</dbReference>
<dbReference type="PANTHER" id="PTHR31371:SF4">
    <property type="entry name" value="DUF668 DOMAIN-CONTAINING PROTEIN"/>
    <property type="match status" value="1"/>
</dbReference>
<reference evidence="3 4" key="1">
    <citation type="submission" date="2018-10" db="EMBL/GenBank/DDBJ databases">
        <title>A high-quality apple genome assembly.</title>
        <authorList>
            <person name="Hu J."/>
        </authorList>
    </citation>
    <scope>NUCLEOTIDE SEQUENCE [LARGE SCALE GENOMIC DNA]</scope>
    <source>
        <strain evidence="4">cv. HFTH1</strain>
        <tissue evidence="3">Young leaf</tissue>
    </source>
</reference>
<feature type="domain" description="DUF3475" evidence="2">
    <location>
        <begin position="31"/>
        <end position="87"/>
    </location>
</feature>
<dbReference type="PANTHER" id="PTHR31371">
    <property type="entry name" value="BNAC09G50660D PROTEIN"/>
    <property type="match status" value="1"/>
</dbReference>
<protein>
    <recommendedName>
        <fullName evidence="5">DUF668 domain-containing protein</fullName>
    </recommendedName>
</protein>
<dbReference type="Pfam" id="PF11961">
    <property type="entry name" value="DUF3475"/>
    <property type="match status" value="1"/>
</dbReference>
<dbReference type="Pfam" id="PF05003">
    <property type="entry name" value="DUF668"/>
    <property type="match status" value="1"/>
</dbReference>
<gene>
    <name evidence="3" type="ORF">DVH24_004785</name>
</gene>
<dbReference type="EMBL" id="RDQH01000338">
    <property type="protein sequence ID" value="RXH80871.1"/>
    <property type="molecule type" value="Genomic_DNA"/>
</dbReference>
<sequence>MGGEIVSGSWIGSLRFSWSRLAEADKPVIGILAFEVAGLMLKMVNLWNSVSENEMLRLREEIVNLIGVRRLVSDNDDYLMELALNEIIEDLGHLAISVIRLGKKCTDPVYHRFEEIFEDPVENGFQWLGWAYRWSKMERKVKKMEKFVEATMQLSQELEVLAELEQTLRRMRANPEVNRVKLLEFQQKVMWRRQEVKILQDTSPWSRTYDYIVRLLARSLFTMLERIKLVFGFNQMALGEGMDSSEVINSVCLSRSHSFSALMHSSVHPSDGNPCGFYSGPLGRTLTKPRLNAGKNITNKQRQAHHQSSIQHGSYSHLKPKRFAHVRSFKECVTGGSNSPVLESCKPDMGGSMRLRSTGIKHFDNLKYTHMGSQSFSHGIYSKLSLFSSKCTLLNAPPSTLGDAALALHYAYVIALIEKIASSPHLISLDERSNLYNMLTTTIRAALRARLKSYAKTMGSSVYNPALAGEWKRAMEQILGWLAPLAHNMIRWHSDRNIVKQQEVSKTNVLLVQTLYFASQAKTEDAITELLIGLNYMCMIDELNRKAMRDAGGSRPYDDYMLKQDEIA</sequence>
<feature type="domain" description="DUF668" evidence="1">
    <location>
        <begin position="400"/>
        <end position="491"/>
    </location>
</feature>
<accession>A0A498IH73</accession>